<dbReference type="InterPro" id="IPR012340">
    <property type="entry name" value="NA-bd_OB-fold"/>
</dbReference>
<protein>
    <recommendedName>
        <fullName evidence="3">CST complex subunit Ten1</fullName>
    </recommendedName>
</protein>
<proteinExistence type="predicted"/>
<dbReference type="Proteomes" id="UP000053328">
    <property type="component" value="Unassembled WGS sequence"/>
</dbReference>
<evidence type="ECO:0000313" key="1">
    <source>
        <dbReference type="EMBL" id="KIW11124.1"/>
    </source>
</evidence>
<organism evidence="1 2">
    <name type="scientific">Exophiala spinifera</name>
    <dbReference type="NCBI Taxonomy" id="91928"/>
    <lineage>
        <taxon>Eukaryota</taxon>
        <taxon>Fungi</taxon>
        <taxon>Dikarya</taxon>
        <taxon>Ascomycota</taxon>
        <taxon>Pezizomycotina</taxon>
        <taxon>Eurotiomycetes</taxon>
        <taxon>Chaetothyriomycetidae</taxon>
        <taxon>Chaetothyriales</taxon>
        <taxon>Herpotrichiellaceae</taxon>
        <taxon>Exophiala</taxon>
    </lineage>
</organism>
<dbReference type="GO" id="GO:0043047">
    <property type="term" value="F:single-stranded telomeric DNA binding"/>
    <property type="evidence" value="ECO:0007669"/>
    <property type="project" value="InterPro"/>
</dbReference>
<dbReference type="EMBL" id="KN847499">
    <property type="protein sequence ID" value="KIW11124.1"/>
    <property type="molecule type" value="Genomic_DNA"/>
</dbReference>
<dbReference type="HOGENOM" id="CLU_102601_1_0_1"/>
<dbReference type="Gene3D" id="2.40.50.140">
    <property type="entry name" value="Nucleic acid-binding proteins"/>
    <property type="match status" value="1"/>
</dbReference>
<evidence type="ECO:0000313" key="2">
    <source>
        <dbReference type="Proteomes" id="UP000053328"/>
    </source>
</evidence>
<dbReference type="VEuPathDB" id="FungiDB:PV08_10424"/>
<accession>A0A0D2BID7</accession>
<dbReference type="RefSeq" id="XP_016231340.1">
    <property type="nucleotide sequence ID" value="XM_016384738.1"/>
</dbReference>
<reference evidence="1 2" key="1">
    <citation type="submission" date="2015-01" db="EMBL/GenBank/DDBJ databases">
        <title>The Genome Sequence of Exophiala spinifera CBS89968.</title>
        <authorList>
            <consortium name="The Broad Institute Genomics Platform"/>
            <person name="Cuomo C."/>
            <person name="de Hoog S."/>
            <person name="Gorbushina A."/>
            <person name="Stielow B."/>
            <person name="Teixiera M."/>
            <person name="Abouelleil A."/>
            <person name="Chapman S.B."/>
            <person name="Priest M."/>
            <person name="Young S.K."/>
            <person name="Wortman J."/>
            <person name="Nusbaum C."/>
            <person name="Birren B."/>
        </authorList>
    </citation>
    <scope>NUCLEOTIDE SEQUENCE [LARGE SCALE GENOMIC DNA]</scope>
    <source>
        <strain evidence="1 2">CBS 89968</strain>
    </source>
</reference>
<name>A0A0D2BID7_9EURO</name>
<evidence type="ECO:0008006" key="3">
    <source>
        <dbReference type="Google" id="ProtNLM"/>
    </source>
</evidence>
<dbReference type="AlphaFoldDB" id="A0A0D2BID7"/>
<dbReference type="InterPro" id="IPR024222">
    <property type="entry name" value="Ten1_fungal"/>
</dbReference>
<gene>
    <name evidence="1" type="ORF">PV08_10424</name>
</gene>
<dbReference type="OrthoDB" id="5275361at2759"/>
<sequence length="150" mass="16981">MNESSTNGPVASVLVFLHEIASLPPETKVRLLGCVVDYDMVKGQLILEHAYPKHILPTPRVSVDVNLSLETVDSSVLRTGAWVNIIGYTRITGLKSRRSKAHLHQSRDRDELPAMQAILIWPTRVLRIEDYEITLEEQRSIARQSKSLRK</sequence>
<dbReference type="GeneID" id="27337507"/>
<dbReference type="Pfam" id="PF12658">
    <property type="entry name" value="Ten1"/>
    <property type="match status" value="1"/>
</dbReference>
<dbReference type="GO" id="GO:0016233">
    <property type="term" value="P:telomere capping"/>
    <property type="evidence" value="ECO:0007669"/>
    <property type="project" value="InterPro"/>
</dbReference>
<dbReference type="GO" id="GO:1990879">
    <property type="term" value="C:CST complex"/>
    <property type="evidence" value="ECO:0007669"/>
    <property type="project" value="InterPro"/>
</dbReference>
<keyword evidence="2" id="KW-1185">Reference proteome</keyword>